<reference evidence="2" key="1">
    <citation type="submission" date="2016-05" db="EMBL/GenBank/DDBJ databases">
        <title>Comparative genomics of biotechnologically important yeasts.</title>
        <authorList>
            <consortium name="DOE Joint Genome Institute"/>
            <person name="Riley R."/>
            <person name="Haridas S."/>
            <person name="Wolfe K.H."/>
            <person name="Lopes M.R."/>
            <person name="Hittinger C.T."/>
            <person name="Goker M."/>
            <person name="Salamov A."/>
            <person name="Wisecaver J."/>
            <person name="Long T.M."/>
            <person name="Aerts A.L."/>
            <person name="Barry K."/>
            <person name="Choi C."/>
            <person name="Clum A."/>
            <person name="Coughlan A.Y."/>
            <person name="Deshpande S."/>
            <person name="Douglass A.P."/>
            <person name="Hanson S.J."/>
            <person name="Klenk H.-P."/>
            <person name="Labutti K."/>
            <person name="Lapidus A."/>
            <person name="Lindquist E."/>
            <person name="Lipzen A."/>
            <person name="Meier-Kolthoff J.P."/>
            <person name="Ohm R.A."/>
            <person name="Otillar R.P."/>
            <person name="Pangilinan J."/>
            <person name="Peng Y."/>
            <person name="Rokas A."/>
            <person name="Rosa C.A."/>
            <person name="Scheuner C."/>
            <person name="Sibirny A.A."/>
            <person name="Slot J.C."/>
            <person name="Stielow J.B."/>
            <person name="Sun H."/>
            <person name="Kurtzman C.P."/>
            <person name="Blackwell M."/>
            <person name="Grigoriev I.V."/>
            <person name="Jeffries T.W."/>
        </authorList>
    </citation>
    <scope>NUCLEOTIDE SEQUENCE [LARGE SCALE GENOMIC DNA]</scope>
    <source>
        <strain evidence="2">NRRL Y-1933</strain>
    </source>
</reference>
<organism evidence="1 2">
    <name type="scientific">Hyphopichia burtonii NRRL Y-1933</name>
    <dbReference type="NCBI Taxonomy" id="984485"/>
    <lineage>
        <taxon>Eukaryota</taxon>
        <taxon>Fungi</taxon>
        <taxon>Dikarya</taxon>
        <taxon>Ascomycota</taxon>
        <taxon>Saccharomycotina</taxon>
        <taxon>Pichiomycetes</taxon>
        <taxon>Debaryomycetaceae</taxon>
        <taxon>Hyphopichia</taxon>
    </lineage>
</organism>
<dbReference type="Proteomes" id="UP000095085">
    <property type="component" value="Unassembled WGS sequence"/>
</dbReference>
<gene>
    <name evidence="1" type="ORF">HYPBUDRAFT_112742</name>
</gene>
<dbReference type="RefSeq" id="XP_020074969.1">
    <property type="nucleotide sequence ID" value="XM_020218926.1"/>
</dbReference>
<keyword evidence="2" id="KW-1185">Reference proteome</keyword>
<protein>
    <submittedName>
        <fullName evidence="1">Uncharacterized protein</fullName>
    </submittedName>
</protein>
<dbReference type="OrthoDB" id="4003242at2759"/>
<dbReference type="AlphaFoldDB" id="A0A1E4RF60"/>
<evidence type="ECO:0000313" key="1">
    <source>
        <dbReference type="EMBL" id="ODV65902.1"/>
    </source>
</evidence>
<dbReference type="EMBL" id="KV454543">
    <property type="protein sequence ID" value="ODV65902.1"/>
    <property type="molecule type" value="Genomic_DNA"/>
</dbReference>
<proteinExistence type="predicted"/>
<name>A0A1E4RF60_9ASCO</name>
<evidence type="ECO:0000313" key="2">
    <source>
        <dbReference type="Proteomes" id="UP000095085"/>
    </source>
</evidence>
<sequence length="153" mass="17457">MFVRSTRCLKQQGQIVSKRFNHHEASHHASTSTSEVNIPKAIGGFVLAGITLFFYRSQQEEPIIKTPLYKQSDDREILRNENYLRRYKTSFIKTFIKDKGGIGSRQLNREKLGGIPTTLIQSPSAFVQEFGAGIKTDKLGPRRERPVYFAPLK</sequence>
<dbReference type="GeneID" id="30993476"/>
<dbReference type="STRING" id="984485.A0A1E4RF60"/>
<accession>A0A1E4RF60</accession>